<evidence type="ECO:0000256" key="6">
    <source>
        <dbReference type="ARBA" id="ARBA00022705"/>
    </source>
</evidence>
<evidence type="ECO:0000259" key="11">
    <source>
        <dbReference type="Pfam" id="PF02768"/>
    </source>
</evidence>
<evidence type="ECO:0000313" key="13">
    <source>
        <dbReference type="Proteomes" id="UP001501444"/>
    </source>
</evidence>
<dbReference type="SMART" id="SM00480">
    <property type="entry name" value="POL3Bc"/>
    <property type="match status" value="1"/>
</dbReference>
<dbReference type="PANTHER" id="PTHR30478:SF0">
    <property type="entry name" value="BETA SLIDING CLAMP"/>
    <property type="match status" value="1"/>
</dbReference>
<organism evidence="12 13">
    <name type="scientific">Dactylosporangium salmoneum</name>
    <dbReference type="NCBI Taxonomy" id="53361"/>
    <lineage>
        <taxon>Bacteria</taxon>
        <taxon>Bacillati</taxon>
        <taxon>Actinomycetota</taxon>
        <taxon>Actinomycetes</taxon>
        <taxon>Micromonosporales</taxon>
        <taxon>Micromonosporaceae</taxon>
        <taxon>Dactylosporangium</taxon>
    </lineage>
</organism>
<dbReference type="SUPFAM" id="SSF55979">
    <property type="entry name" value="DNA clamp"/>
    <property type="match status" value="3"/>
</dbReference>
<dbReference type="Proteomes" id="UP001501444">
    <property type="component" value="Unassembled WGS sequence"/>
</dbReference>
<feature type="domain" description="DNA polymerase III beta sliding clamp central" evidence="10">
    <location>
        <begin position="208"/>
        <end position="315"/>
    </location>
</feature>
<dbReference type="Pfam" id="PF00712">
    <property type="entry name" value="DNA_pol3_beta"/>
    <property type="match status" value="1"/>
</dbReference>
<keyword evidence="8" id="KW-0238">DNA-binding</keyword>
<comment type="caution">
    <text evidence="12">The sequence shown here is derived from an EMBL/GenBank/DDBJ whole genome shotgun (WGS) entry which is preliminary data.</text>
</comment>
<comment type="similarity">
    <text evidence="2">Belongs to the beta sliding clamp family.</text>
</comment>
<keyword evidence="7" id="KW-0239">DNA-directed DNA polymerase</keyword>
<comment type="subcellular location">
    <subcellularLocation>
        <location evidence="1">Cytoplasm</location>
    </subcellularLocation>
</comment>
<evidence type="ECO:0000259" key="9">
    <source>
        <dbReference type="Pfam" id="PF00712"/>
    </source>
</evidence>
<proteinExistence type="inferred from homology"/>
<keyword evidence="3" id="KW-0963">Cytoplasm</keyword>
<evidence type="ECO:0000256" key="4">
    <source>
        <dbReference type="ARBA" id="ARBA00022679"/>
    </source>
</evidence>
<dbReference type="InterPro" id="IPR022634">
    <property type="entry name" value="DNA_polIII_beta_N"/>
</dbReference>
<name>A0ABP5UYB6_9ACTN</name>
<evidence type="ECO:0000256" key="3">
    <source>
        <dbReference type="ARBA" id="ARBA00022490"/>
    </source>
</evidence>
<feature type="domain" description="DNA polymerase III beta sliding clamp N-terminal" evidence="9">
    <location>
        <begin position="88"/>
        <end position="188"/>
    </location>
</feature>
<dbReference type="InterPro" id="IPR022635">
    <property type="entry name" value="DNA_polIII_beta_C"/>
</dbReference>
<dbReference type="InterPro" id="IPR046938">
    <property type="entry name" value="DNA_clamp_sf"/>
</dbReference>
<dbReference type="Gene3D" id="3.10.150.10">
    <property type="entry name" value="DNA Polymerase III, subunit A, domain 2"/>
    <property type="match status" value="3"/>
</dbReference>
<evidence type="ECO:0000313" key="12">
    <source>
        <dbReference type="EMBL" id="GAA2390123.1"/>
    </source>
</evidence>
<evidence type="ECO:0000259" key="10">
    <source>
        <dbReference type="Pfam" id="PF02767"/>
    </source>
</evidence>
<evidence type="ECO:0000256" key="8">
    <source>
        <dbReference type="ARBA" id="ARBA00023125"/>
    </source>
</evidence>
<accession>A0ABP5UYB6</accession>
<evidence type="ECO:0000256" key="1">
    <source>
        <dbReference type="ARBA" id="ARBA00004496"/>
    </source>
</evidence>
<dbReference type="CDD" id="cd00140">
    <property type="entry name" value="beta_clamp"/>
    <property type="match status" value="1"/>
</dbReference>
<sequence length="442" mass="46614">MVRPGLLAAVDAIRLVGSTLGTIRGNLFWAFAHNVVGRPGCSTRCSRVRRWPAAARIPGRRVLSRFFVVPPNYVPPMTLDVTAPIRLLADAAALVVRLLTGRSPHPVHAATLLRAEDDGLALTATDGSLTVRLRVPANVHAAGETLVSRRGLAETLAGLDAPEARLTAEGGRLAVRVTGARFALPALPDAWPPLADLPPPTARVAAPALRTAAAAVAGAASREHALPIFTGVRLRAADGVLSLLATDRYRLAAATVPIAPAVAFDTLVPAALLTRIAPTLSRTDEVALHSTPDVFALSWPGGSVTTPTLGDAYPDAQFDRLLDVTPECTIEVDADALSHAVERATAYAGQQGRLTLETLDGALLVRAADPLRGESEETVKAAVRSGRAVRSYQARFLSDALRTFPGETVHLHLQPALRATEVTTPTGTLRYLLVPMRPADPT</sequence>
<reference evidence="13" key="1">
    <citation type="journal article" date="2019" name="Int. J. Syst. Evol. Microbiol.">
        <title>The Global Catalogue of Microorganisms (GCM) 10K type strain sequencing project: providing services to taxonomists for standard genome sequencing and annotation.</title>
        <authorList>
            <consortium name="The Broad Institute Genomics Platform"/>
            <consortium name="The Broad Institute Genome Sequencing Center for Infectious Disease"/>
            <person name="Wu L."/>
            <person name="Ma J."/>
        </authorList>
    </citation>
    <scope>NUCLEOTIDE SEQUENCE [LARGE SCALE GENOMIC DNA]</scope>
    <source>
        <strain evidence="13">JCM 3272</strain>
    </source>
</reference>
<dbReference type="InterPro" id="IPR001001">
    <property type="entry name" value="DNA_polIII_beta"/>
</dbReference>
<dbReference type="PANTHER" id="PTHR30478">
    <property type="entry name" value="DNA POLYMERASE III SUBUNIT BETA"/>
    <property type="match status" value="1"/>
</dbReference>
<dbReference type="InterPro" id="IPR022637">
    <property type="entry name" value="DNA_polIII_beta_cen"/>
</dbReference>
<protein>
    <submittedName>
        <fullName evidence="12">DNA polymerase III subunit beta</fullName>
    </submittedName>
</protein>
<feature type="domain" description="DNA polymerase III beta sliding clamp C-terminal" evidence="11">
    <location>
        <begin position="328"/>
        <end position="436"/>
    </location>
</feature>
<evidence type="ECO:0000256" key="5">
    <source>
        <dbReference type="ARBA" id="ARBA00022695"/>
    </source>
</evidence>
<dbReference type="EMBL" id="BAAARV010000120">
    <property type="protein sequence ID" value="GAA2390123.1"/>
    <property type="molecule type" value="Genomic_DNA"/>
</dbReference>
<keyword evidence="6" id="KW-0235">DNA replication</keyword>
<keyword evidence="5" id="KW-0548">Nucleotidyltransferase</keyword>
<evidence type="ECO:0000256" key="7">
    <source>
        <dbReference type="ARBA" id="ARBA00022932"/>
    </source>
</evidence>
<evidence type="ECO:0000256" key="2">
    <source>
        <dbReference type="ARBA" id="ARBA00010752"/>
    </source>
</evidence>
<dbReference type="Pfam" id="PF02767">
    <property type="entry name" value="DNA_pol3_beta_2"/>
    <property type="match status" value="1"/>
</dbReference>
<keyword evidence="4" id="KW-0808">Transferase</keyword>
<dbReference type="Pfam" id="PF02768">
    <property type="entry name" value="DNA_pol3_beta_3"/>
    <property type="match status" value="1"/>
</dbReference>
<gene>
    <name evidence="12" type="ORF">GCM10010170_102130</name>
</gene>
<keyword evidence="13" id="KW-1185">Reference proteome</keyword>